<protein>
    <submittedName>
        <fullName evidence="2">Uncharacterized protein</fullName>
    </submittedName>
</protein>
<evidence type="ECO:0000256" key="1">
    <source>
        <dbReference type="SAM" id="MobiDB-lite"/>
    </source>
</evidence>
<name>A0A397Y877_BRACM</name>
<reference evidence="2 3" key="1">
    <citation type="submission" date="2018-06" db="EMBL/GenBank/DDBJ databases">
        <title>WGS assembly of Brassica rapa FPsc.</title>
        <authorList>
            <person name="Bowman J."/>
            <person name="Kohchi T."/>
            <person name="Yamato K."/>
            <person name="Jenkins J."/>
            <person name="Shu S."/>
            <person name="Ishizaki K."/>
            <person name="Yamaoka S."/>
            <person name="Nishihama R."/>
            <person name="Nakamura Y."/>
            <person name="Berger F."/>
            <person name="Adam C."/>
            <person name="Aki S."/>
            <person name="Althoff F."/>
            <person name="Araki T."/>
            <person name="Arteaga-Vazquez M."/>
            <person name="Balasubrmanian S."/>
            <person name="Bauer D."/>
            <person name="Boehm C."/>
            <person name="Briginshaw L."/>
            <person name="Caballero-Perez J."/>
            <person name="Catarino B."/>
            <person name="Chen F."/>
            <person name="Chiyoda S."/>
            <person name="Chovatia M."/>
            <person name="Davies K."/>
            <person name="Delmans M."/>
            <person name="Demura T."/>
            <person name="Dierschke T."/>
            <person name="Dolan L."/>
            <person name="Dorantes-Acosta A."/>
            <person name="Eklund D."/>
            <person name="Florent S."/>
            <person name="Flores-Sandoval E."/>
            <person name="Fujiyama A."/>
            <person name="Fukuzawa H."/>
            <person name="Galik B."/>
            <person name="Grimanelli D."/>
            <person name="Grimwood J."/>
            <person name="Grossniklaus U."/>
            <person name="Hamada T."/>
            <person name="Haseloff J."/>
            <person name="Hetherington A."/>
            <person name="Higo A."/>
            <person name="Hirakawa Y."/>
            <person name="Hundley H."/>
            <person name="Ikeda Y."/>
            <person name="Inoue K."/>
            <person name="Inoue S."/>
            <person name="Ishida S."/>
            <person name="Jia Q."/>
            <person name="Kakita M."/>
            <person name="Kanazawa T."/>
            <person name="Kawai Y."/>
            <person name="Kawashima T."/>
            <person name="Kennedy M."/>
            <person name="Kinose K."/>
            <person name="Kinoshita T."/>
            <person name="Kohara Y."/>
            <person name="Koide E."/>
            <person name="Komatsu K."/>
            <person name="Kopischke S."/>
            <person name="Kubo M."/>
            <person name="Kyozuka J."/>
            <person name="Lagercrantz U."/>
            <person name="Lin S."/>
            <person name="Lindquist E."/>
            <person name="Lipzen A."/>
            <person name="Lu C."/>
            <person name="Luna E."/>
            <person name="Martienssen R."/>
            <person name="Minamino N."/>
            <person name="Mizutani M."/>
            <person name="Mizutani M."/>
            <person name="Mochizuki N."/>
            <person name="Monte I."/>
            <person name="Mosher R."/>
            <person name="Nagasaki H."/>
            <person name="Nakagami H."/>
            <person name="Naramoto S."/>
            <person name="Nishitani K."/>
            <person name="Ohtani M."/>
            <person name="Okamoto T."/>
            <person name="Okumura M."/>
            <person name="Phillips J."/>
            <person name="Pollak B."/>
            <person name="Reinders A."/>
            <person name="Roevekamp M."/>
            <person name="Sano R."/>
            <person name="Sawa S."/>
            <person name="Schmid M."/>
            <person name="Shirakawa M."/>
            <person name="Solano R."/>
            <person name="Spunde A."/>
            <person name="Suetsugu N."/>
            <person name="Sugano S."/>
            <person name="Sugiyama A."/>
            <person name="Sun R."/>
            <person name="Suzuki Y."/>
            <person name="Takenaka M."/>
            <person name="Takezawa D."/>
            <person name="Tomogane H."/>
            <person name="Tsuzuki M."/>
            <person name="Ueda T."/>
            <person name="Umeda M."/>
            <person name="Ward J."/>
            <person name="Watanabe Y."/>
            <person name="Yazaki K."/>
            <person name="Yokoyama R."/>
            <person name="Yoshitake Y."/>
            <person name="Yotsui I."/>
            <person name="Zachgo S."/>
            <person name="Schmutz J."/>
        </authorList>
    </citation>
    <scope>NUCLEOTIDE SEQUENCE [LARGE SCALE GENOMIC DNA]</scope>
    <source>
        <strain evidence="3">cv. B-3</strain>
    </source>
</reference>
<dbReference type="Proteomes" id="UP000264353">
    <property type="component" value="Chromosome A8"/>
</dbReference>
<accession>A0A397Y877</accession>
<feature type="region of interest" description="Disordered" evidence="1">
    <location>
        <begin position="54"/>
        <end position="81"/>
    </location>
</feature>
<evidence type="ECO:0000313" key="3">
    <source>
        <dbReference type="Proteomes" id="UP000264353"/>
    </source>
</evidence>
<organism evidence="2 3">
    <name type="scientific">Brassica campestris</name>
    <name type="common">Field mustard</name>
    <dbReference type="NCBI Taxonomy" id="3711"/>
    <lineage>
        <taxon>Eukaryota</taxon>
        <taxon>Viridiplantae</taxon>
        <taxon>Streptophyta</taxon>
        <taxon>Embryophyta</taxon>
        <taxon>Tracheophyta</taxon>
        <taxon>Spermatophyta</taxon>
        <taxon>Magnoliopsida</taxon>
        <taxon>eudicotyledons</taxon>
        <taxon>Gunneridae</taxon>
        <taxon>Pentapetalae</taxon>
        <taxon>rosids</taxon>
        <taxon>malvids</taxon>
        <taxon>Brassicales</taxon>
        <taxon>Brassicaceae</taxon>
        <taxon>Brassiceae</taxon>
        <taxon>Brassica</taxon>
    </lineage>
</organism>
<gene>
    <name evidence="2" type="ORF">BRARA_H00276</name>
</gene>
<evidence type="ECO:0000313" key="2">
    <source>
        <dbReference type="EMBL" id="RID49477.1"/>
    </source>
</evidence>
<dbReference type="EMBL" id="CM010635">
    <property type="protein sequence ID" value="RID49477.1"/>
    <property type="molecule type" value="Genomic_DNA"/>
</dbReference>
<dbReference type="AlphaFoldDB" id="A0A397Y877"/>
<sequence length="123" mass="13821">MPSAIPKYHQYYSSAMSYSSHPPVYSTTPTGNEIASDVRATKFSQFSRQITLGGINGGNEATRGADSSTHATRKSVKWTTEQNLKPEEQIVLRNHYNNMNQKLEKWISAYDNAKRMQQSGCSE</sequence>
<proteinExistence type="predicted"/>